<reference evidence="3" key="1">
    <citation type="journal article" date="2012" name="G3 (Bethesda)">
        <title>Pichia sorbitophila, an interspecies yeast hybrid reveals early steps of genome resolution following polyploidization.</title>
        <authorList>
            <person name="Leh Louis V."/>
            <person name="Despons L."/>
            <person name="Friedrich A."/>
            <person name="Martin T."/>
            <person name="Durrens P."/>
            <person name="Casaregola S."/>
            <person name="Neuveglise C."/>
            <person name="Fairhead C."/>
            <person name="Marck C."/>
            <person name="Cruz J.A."/>
            <person name="Straub M.L."/>
            <person name="Kugler V."/>
            <person name="Sacerdot C."/>
            <person name="Uzunov Z."/>
            <person name="Thierry A."/>
            <person name="Weiss S."/>
            <person name="Bleykasten C."/>
            <person name="De Montigny J."/>
            <person name="Jacques N."/>
            <person name="Jung P."/>
            <person name="Lemaire M."/>
            <person name="Mallet S."/>
            <person name="Morel G."/>
            <person name="Richard G.F."/>
            <person name="Sarkar A."/>
            <person name="Savel G."/>
            <person name="Schacherer J."/>
            <person name="Seret M.L."/>
            <person name="Talla E."/>
            <person name="Samson G."/>
            <person name="Jubin C."/>
            <person name="Poulain J."/>
            <person name="Vacherie B."/>
            <person name="Barbe V."/>
            <person name="Pelletier E."/>
            <person name="Sherman D.J."/>
            <person name="Westhof E."/>
            <person name="Weissenbach J."/>
            <person name="Baret P.V."/>
            <person name="Wincker P."/>
            <person name="Gaillardin C."/>
            <person name="Dujon B."/>
            <person name="Souciet J.L."/>
        </authorList>
    </citation>
    <scope>NUCLEOTIDE SEQUENCE [LARGE SCALE GENOMIC DNA]</scope>
    <source>
        <strain evidence="3">CBS 270.75 / DBVPG 7215 / KCTC 17166 / NRRL Y-17582</strain>
    </source>
</reference>
<name>G8JTA0_ERECY</name>
<evidence type="ECO:0000313" key="3">
    <source>
        <dbReference type="Proteomes" id="UP000006790"/>
    </source>
</evidence>
<gene>
    <name evidence="2" type="ordered locus">Ecym_4177</name>
</gene>
<dbReference type="InParanoid" id="G8JTA0"/>
<evidence type="ECO:0000256" key="1">
    <source>
        <dbReference type="SAM" id="MobiDB-lite"/>
    </source>
</evidence>
<dbReference type="RefSeq" id="XP_003646070.1">
    <property type="nucleotide sequence ID" value="XM_003646022.1"/>
</dbReference>
<feature type="compositionally biased region" description="Polar residues" evidence="1">
    <location>
        <begin position="683"/>
        <end position="706"/>
    </location>
</feature>
<feature type="region of interest" description="Disordered" evidence="1">
    <location>
        <begin position="347"/>
        <end position="411"/>
    </location>
</feature>
<dbReference type="OMA" id="NIYIHDG"/>
<dbReference type="EMBL" id="CP002500">
    <property type="protein sequence ID" value="AET39253.1"/>
    <property type="molecule type" value="Genomic_DNA"/>
</dbReference>
<dbReference type="KEGG" id="erc:Ecym_4177"/>
<dbReference type="OrthoDB" id="4070605at2759"/>
<protein>
    <submittedName>
        <fullName evidence="2">Uncharacterized protein</fullName>
    </submittedName>
</protein>
<dbReference type="FunCoup" id="G8JTA0">
    <property type="interactions" value="69"/>
</dbReference>
<dbReference type="GeneID" id="11471250"/>
<feature type="compositionally biased region" description="Acidic residues" evidence="1">
    <location>
        <begin position="355"/>
        <end position="408"/>
    </location>
</feature>
<dbReference type="HOGENOM" id="CLU_018066_0_0_1"/>
<proteinExistence type="predicted"/>
<keyword evidence="3" id="KW-1185">Reference proteome</keyword>
<dbReference type="AlphaFoldDB" id="G8JTA0"/>
<accession>G8JTA0</accession>
<dbReference type="Proteomes" id="UP000006790">
    <property type="component" value="Chromosome 4"/>
</dbReference>
<organism evidence="2 3">
    <name type="scientific">Eremothecium cymbalariae (strain CBS 270.75 / DBVPG 7215 / KCTC 17166 / NRRL Y-17582)</name>
    <name type="common">Yeast</name>
    <dbReference type="NCBI Taxonomy" id="931890"/>
    <lineage>
        <taxon>Eukaryota</taxon>
        <taxon>Fungi</taxon>
        <taxon>Dikarya</taxon>
        <taxon>Ascomycota</taxon>
        <taxon>Saccharomycotina</taxon>
        <taxon>Saccharomycetes</taxon>
        <taxon>Saccharomycetales</taxon>
        <taxon>Saccharomycetaceae</taxon>
        <taxon>Eremothecium</taxon>
    </lineage>
</organism>
<dbReference type="eggNOG" id="ENOG502QRGG">
    <property type="taxonomic scope" value="Eukaryota"/>
</dbReference>
<evidence type="ECO:0000313" key="2">
    <source>
        <dbReference type="EMBL" id="AET39253.1"/>
    </source>
</evidence>
<feature type="region of interest" description="Disordered" evidence="1">
    <location>
        <begin position="683"/>
        <end position="707"/>
    </location>
</feature>
<feature type="region of interest" description="Disordered" evidence="1">
    <location>
        <begin position="621"/>
        <end position="640"/>
    </location>
</feature>
<sequence>MAPVLPAVSSQSKVKVKALGRLFLLSYFDPVPEDVGEIDEFKVYLYIDIPTIDYYDDEMTHGKISRMNRKFKIHKVREGILSSFMGYNDTIWTRLKHASMSKRINFSLCVCSGGSLRYVESIKYFIESCWSELYDYRTQIQIKFHVQTTPTSQKWFNTFLDKDILASNAVEFTLIESYSVLTKTSIPFKQYYTKLSDKFTNPQNPAELTSIIVVTNNTGVRALLTILSDRPLTRYLHQQSLDALKNNAVRHKSKLFADSIIKLTDSSEDETSLSRTSSQLLYSQNSFISTEKFQTRKRPSSLNKRRLSDKIALTVEHDSVNTSSTMTSSSSLDGLAADAKNSSDHFRVLGKGNGYEDDDDANGDGDGECDDDDDDDDDENNNDCSDDDDDEFEDDDEQELGSSSDEDGISFYAPSKLSRSATNDNFIFISSANNNNKEMSSGRRFRSLSLMDPPSRAPFAAQHGPSVMGDEICSSTTNNEWYTNIYVHDGHFVEPLVTPQRKRSKKSLKNVCSSNGLIPPIFYSKLSSPSSSVSSSDSSLHDLKLLPGTFSKLLNIGIPEPNSGADPTSNSSNTLFQKNLIHKSFEEVRKQPSIQLFQTLVGPNRFALNFQSNKPIIAESTSITDQSDSLTSGATDDSEASNTIHMSHQGSAGTLLSGDKVNQTLNKYNLQIYDISRDATIQESGDKNSTVGDQMQSMSPDTTTGHNYKKPKFTLDLYDDDNLTNGAWVLGANNR</sequence>